<protein>
    <submittedName>
        <fullName evidence="2">Uncharacterized protein</fullName>
    </submittedName>
</protein>
<evidence type="ECO:0000313" key="3">
    <source>
        <dbReference type="Proteomes" id="UP001479290"/>
    </source>
</evidence>
<feature type="region of interest" description="Disordered" evidence="1">
    <location>
        <begin position="97"/>
        <end position="143"/>
    </location>
</feature>
<feature type="compositionally biased region" description="Pro residues" evidence="1">
    <location>
        <begin position="99"/>
        <end position="109"/>
    </location>
</feature>
<dbReference type="AlphaFoldDB" id="A0AAW2A6K7"/>
<feature type="compositionally biased region" description="Polar residues" evidence="1">
    <location>
        <begin position="26"/>
        <end position="42"/>
    </location>
</feature>
<dbReference type="Proteomes" id="UP001479290">
    <property type="component" value="Unassembled WGS sequence"/>
</dbReference>
<gene>
    <name evidence="2" type="ORF">ABG768_002467</name>
</gene>
<organism evidence="2 3">
    <name type="scientific">Culter alburnus</name>
    <name type="common">Topmouth culter</name>
    <dbReference type="NCBI Taxonomy" id="194366"/>
    <lineage>
        <taxon>Eukaryota</taxon>
        <taxon>Metazoa</taxon>
        <taxon>Chordata</taxon>
        <taxon>Craniata</taxon>
        <taxon>Vertebrata</taxon>
        <taxon>Euteleostomi</taxon>
        <taxon>Actinopterygii</taxon>
        <taxon>Neopterygii</taxon>
        <taxon>Teleostei</taxon>
        <taxon>Ostariophysi</taxon>
        <taxon>Cypriniformes</taxon>
        <taxon>Xenocyprididae</taxon>
        <taxon>Xenocypridinae</taxon>
        <taxon>Culter</taxon>
    </lineage>
</organism>
<reference evidence="2 3" key="1">
    <citation type="submission" date="2024-05" db="EMBL/GenBank/DDBJ databases">
        <title>A high-quality chromosomal-level genome assembly of Topmouth culter (Culter alburnus).</title>
        <authorList>
            <person name="Zhao H."/>
        </authorList>
    </citation>
    <scope>NUCLEOTIDE SEQUENCE [LARGE SCALE GENOMIC DNA]</scope>
    <source>
        <strain evidence="2">CATC2023</strain>
        <tissue evidence="2">Muscle</tissue>
    </source>
</reference>
<keyword evidence="3" id="KW-1185">Reference proteome</keyword>
<proteinExistence type="predicted"/>
<dbReference type="EMBL" id="JAWDJR010000010">
    <property type="protein sequence ID" value="KAK9968125.1"/>
    <property type="molecule type" value="Genomic_DNA"/>
</dbReference>
<evidence type="ECO:0000313" key="2">
    <source>
        <dbReference type="EMBL" id="KAK9968125.1"/>
    </source>
</evidence>
<accession>A0AAW2A6K7</accession>
<comment type="caution">
    <text evidence="2">The sequence shown here is derived from an EMBL/GenBank/DDBJ whole genome shotgun (WGS) entry which is preliminary data.</text>
</comment>
<feature type="region of interest" description="Disordered" evidence="1">
    <location>
        <begin position="15"/>
        <end position="43"/>
    </location>
</feature>
<name>A0AAW2A6K7_CULAL</name>
<sequence>MSHLEVDEVLSLVDQAYDPDPDSETENPNSPSTETIQTASHSSIRRSVHLAQRQVSINDWPVHKILEYLFNRNITPKTGLSHQELFALFLSVPEIAPSQLPPPPPPSSPAPAKAKAKRKNITPPAATLPAKSDRSRTDQPALHRPQSDFVFSLRLLLSHRKLMPQNGIPSNPAKFQHSCKNFYRDKLFSPKTGE</sequence>
<evidence type="ECO:0000256" key="1">
    <source>
        <dbReference type="SAM" id="MobiDB-lite"/>
    </source>
</evidence>